<dbReference type="GO" id="GO:0003700">
    <property type="term" value="F:DNA-binding transcription factor activity"/>
    <property type="evidence" value="ECO:0007669"/>
    <property type="project" value="InterPro"/>
</dbReference>
<dbReference type="InterPro" id="IPR011989">
    <property type="entry name" value="ARM-like"/>
</dbReference>
<keyword evidence="4" id="KW-1185">Reference proteome</keyword>
<accession>A0A0D0IK77</accession>
<dbReference type="CDD" id="cd01106">
    <property type="entry name" value="HTH_TipAL-Mta"/>
    <property type="match status" value="1"/>
</dbReference>
<dbReference type="Gene3D" id="1.25.10.10">
    <property type="entry name" value="Leucine-rich Repeat Variant"/>
    <property type="match status" value="1"/>
</dbReference>
<dbReference type="PANTHER" id="PTHR30204">
    <property type="entry name" value="REDOX-CYCLING DRUG-SENSING TRANSCRIPTIONAL ACTIVATOR SOXR"/>
    <property type="match status" value="1"/>
</dbReference>
<dbReference type="InterPro" id="IPR047057">
    <property type="entry name" value="MerR_fam"/>
</dbReference>
<dbReference type="EMBL" id="JXSQ01000017">
    <property type="protein sequence ID" value="KIP51999.1"/>
    <property type="molecule type" value="Genomic_DNA"/>
</dbReference>
<dbReference type="SMART" id="SM00422">
    <property type="entry name" value="HTH_MERR"/>
    <property type="match status" value="1"/>
</dbReference>
<keyword evidence="1" id="KW-0238">DNA-binding</keyword>
<feature type="domain" description="HTH merR-type" evidence="2">
    <location>
        <begin position="1"/>
        <end position="69"/>
    </location>
</feature>
<dbReference type="Gene3D" id="1.10.1660.10">
    <property type="match status" value="1"/>
</dbReference>
<evidence type="ECO:0000259" key="2">
    <source>
        <dbReference type="PROSITE" id="PS50937"/>
    </source>
</evidence>
<comment type="caution">
    <text evidence="3">The sequence shown here is derived from an EMBL/GenBank/DDBJ whole genome shotgun (WGS) entry which is preliminary data.</text>
</comment>
<dbReference type="SUPFAM" id="SSF46955">
    <property type="entry name" value="Putative DNA-binding domain"/>
    <property type="match status" value="1"/>
</dbReference>
<dbReference type="PANTHER" id="PTHR30204:SF93">
    <property type="entry name" value="HTH MERR-TYPE DOMAIN-CONTAINING PROTEIN"/>
    <property type="match status" value="1"/>
</dbReference>
<dbReference type="InterPro" id="IPR004155">
    <property type="entry name" value="PBS_lyase_HEAT"/>
</dbReference>
<dbReference type="SUPFAM" id="SSF48371">
    <property type="entry name" value="ARM repeat"/>
    <property type="match status" value="1"/>
</dbReference>
<reference evidence="3 4" key="1">
    <citation type="submission" date="2015-01" db="EMBL/GenBank/DDBJ databases">
        <title>Draft genome sequence of Leucobacter komagatae strain VKM ST2845.</title>
        <authorList>
            <person name="Karlyshev A.V."/>
            <person name="Kudryashova E.B."/>
        </authorList>
    </citation>
    <scope>NUCLEOTIDE SEQUENCE [LARGE SCALE GENOMIC DNA]</scope>
    <source>
        <strain evidence="3 4">VKM ST2845</strain>
    </source>
</reference>
<evidence type="ECO:0000313" key="3">
    <source>
        <dbReference type="EMBL" id="KIP51999.1"/>
    </source>
</evidence>
<dbReference type="Pfam" id="PF13646">
    <property type="entry name" value="HEAT_2"/>
    <property type="match status" value="1"/>
</dbReference>
<dbReference type="PROSITE" id="PS50937">
    <property type="entry name" value="HTH_MERR_2"/>
    <property type="match status" value="1"/>
</dbReference>
<dbReference type="Proteomes" id="UP000032120">
    <property type="component" value="Unassembled WGS sequence"/>
</dbReference>
<dbReference type="GO" id="GO:0003677">
    <property type="term" value="F:DNA binding"/>
    <property type="evidence" value="ECO:0007669"/>
    <property type="project" value="UniProtKB-KW"/>
</dbReference>
<sequence length="331" mass="35274">MRISEVSRRAGVSSRMLRYYEQLGLLTPAGRTASGYREYSEEDLVQLLRVEGLRALGLTLHQVAAALAASAPEPEELITDLIAQSRSRLKREQQLLDRLEQLRSATPNDWDDALAVMRLARGLESPRPDERIRAALSAGGPGALPEPALVSALLDESDLNAAGALRWALAQSSDGPGALAAAVTDPVASRRMRGILAVAVFPGAEAARMLEHALADDDAEVRSAAALALGQRGNEAAEAELMQLVARGPRDVEAAEALGVIAEDPVAAERIVADLAVRLEADRDLAGARARITQALGEFDTDQARSLLATLARDPDRAVARVAQYLSSRTD</sequence>
<name>A0A0D0IK77_9MICO</name>
<dbReference type="SMART" id="SM00567">
    <property type="entry name" value="EZ_HEAT"/>
    <property type="match status" value="2"/>
</dbReference>
<evidence type="ECO:0000256" key="1">
    <source>
        <dbReference type="ARBA" id="ARBA00023125"/>
    </source>
</evidence>
<dbReference type="AlphaFoldDB" id="A0A0D0IK77"/>
<gene>
    <name evidence="3" type="ORF">SD72_11670</name>
</gene>
<dbReference type="PRINTS" id="PR00040">
    <property type="entry name" value="HTHMERR"/>
</dbReference>
<dbReference type="InterPro" id="IPR000551">
    <property type="entry name" value="MerR-type_HTH_dom"/>
</dbReference>
<dbReference type="InterPro" id="IPR016024">
    <property type="entry name" value="ARM-type_fold"/>
</dbReference>
<dbReference type="PROSITE" id="PS00552">
    <property type="entry name" value="HTH_MERR_1"/>
    <property type="match status" value="1"/>
</dbReference>
<dbReference type="InterPro" id="IPR009061">
    <property type="entry name" value="DNA-bd_dom_put_sf"/>
</dbReference>
<evidence type="ECO:0000313" key="4">
    <source>
        <dbReference type="Proteomes" id="UP000032120"/>
    </source>
</evidence>
<proteinExistence type="predicted"/>
<protein>
    <recommendedName>
        <fullName evidence="2">HTH merR-type domain-containing protein</fullName>
    </recommendedName>
</protein>
<dbReference type="Pfam" id="PF13411">
    <property type="entry name" value="MerR_1"/>
    <property type="match status" value="1"/>
</dbReference>
<organism evidence="3 4">
    <name type="scientific">Leucobacter komagatae</name>
    <dbReference type="NCBI Taxonomy" id="55969"/>
    <lineage>
        <taxon>Bacteria</taxon>
        <taxon>Bacillati</taxon>
        <taxon>Actinomycetota</taxon>
        <taxon>Actinomycetes</taxon>
        <taxon>Micrococcales</taxon>
        <taxon>Microbacteriaceae</taxon>
        <taxon>Leucobacter</taxon>
    </lineage>
</organism>